<dbReference type="InterPro" id="IPR027417">
    <property type="entry name" value="P-loop_NTPase"/>
</dbReference>
<proteinExistence type="predicted"/>
<dbReference type="RefSeq" id="WP_066246347.1">
    <property type="nucleotide sequence ID" value="NZ_CP036246.2"/>
</dbReference>
<evidence type="ECO:0000313" key="2">
    <source>
        <dbReference type="EMBL" id="QEP41511.1"/>
    </source>
</evidence>
<dbReference type="AlphaFoldDB" id="A0A5C2HK63"/>
<evidence type="ECO:0000313" key="3">
    <source>
        <dbReference type="Proteomes" id="UP000322644"/>
    </source>
</evidence>
<feature type="domain" description="KAP NTPase" evidence="1">
    <location>
        <begin position="20"/>
        <end position="195"/>
    </location>
</feature>
<dbReference type="Pfam" id="PF07693">
    <property type="entry name" value="KAP_NTPase"/>
    <property type="match status" value="1"/>
</dbReference>
<organism evidence="2 3">
    <name type="scientific">Arcobacter porcinus</name>
    <dbReference type="NCBI Taxonomy" id="1935204"/>
    <lineage>
        <taxon>Bacteria</taxon>
        <taxon>Pseudomonadati</taxon>
        <taxon>Campylobacterota</taxon>
        <taxon>Epsilonproteobacteria</taxon>
        <taxon>Campylobacterales</taxon>
        <taxon>Arcobacteraceae</taxon>
        <taxon>Arcobacter</taxon>
    </lineage>
</organism>
<dbReference type="KEGG" id="apoc:APORC_1956"/>
<evidence type="ECO:0000259" key="1">
    <source>
        <dbReference type="Pfam" id="PF07693"/>
    </source>
</evidence>
<dbReference type="Gene3D" id="3.40.50.300">
    <property type="entry name" value="P-loop containing nucleotide triphosphate hydrolases"/>
    <property type="match status" value="1"/>
</dbReference>
<gene>
    <name evidence="2" type="ORF">APORC_1956</name>
</gene>
<sequence length="408" mass="47787">MTNQEIIKEYLIGENGYLKSNISNHKIIMLSGKWGSGKTFFWKDKIIENLNNEKDKKIPNHYISLYGKKSIQEIENEIFLKIFESVDSFESKEKAVELSKNVVNLFSSFSSAINFFGVNLDISKVSDKPFDKLENILKNKKLEKTVEYLNSGAIICFDDFERKSKDIDLNDLFGFITQLTLNFSCKVVIILNDDAFEDGDKTIFSNVKEKSVSKYIKYEPTTKELFEIIFGNESYKKLDEYKELILKTIQETDILNARIYIQILDNLIEWIANNQDKNNNTLRSLILVNINFILYHTILCSIKINLNEIKYVYHIDTEIRTNFNFFYLDYISTNNTFLDFKMELKNKIKTKKESLDEVVRIDLKFIEDNILIFKSIYFANKLDIGRGIDDDTFTKINKFIETGILIKE</sequence>
<name>A0A5C2HK63_9BACT</name>
<dbReference type="Proteomes" id="UP000322644">
    <property type="component" value="Chromosome"/>
</dbReference>
<dbReference type="SUPFAM" id="SSF52540">
    <property type="entry name" value="P-loop containing nucleoside triphosphate hydrolases"/>
    <property type="match status" value="1"/>
</dbReference>
<reference evidence="2 3" key="2">
    <citation type="submission" date="2019-09" db="EMBL/GenBank/DDBJ databases">
        <title>Taxonomic note: a critical rebuttal of the proposed division of the genus Arcobacter into six genera, emended descriptions of Arcobacter anaerophilus and the genus Arcobacter, and an assessment of genus-level boundaries for Epsilonproteobacteria using in silico genomic comparator tools.</title>
        <authorList>
            <person name="On S.L.W."/>
            <person name="Miller W.G."/>
            <person name="Biggs P."/>
            <person name="Cornelius A."/>
            <person name="Vandamme P."/>
        </authorList>
    </citation>
    <scope>NUCLEOTIDE SEQUENCE [LARGE SCALE GENOMIC DNA]</scope>
    <source>
        <strain evidence="2 3">CCUG 56899</strain>
    </source>
</reference>
<reference evidence="2 3" key="1">
    <citation type="submission" date="2019-09" db="EMBL/GenBank/DDBJ databases">
        <title>Complete genome sequencing of four Arcobacter species reveals a diverse suite of mobile elements.</title>
        <authorList>
            <person name="Miller W.G."/>
            <person name="Yee E."/>
            <person name="Bono J.L."/>
        </authorList>
    </citation>
    <scope>NUCLEOTIDE SEQUENCE [LARGE SCALE GENOMIC DNA]</scope>
    <source>
        <strain evidence="2 3">CCUG 56899</strain>
    </source>
</reference>
<dbReference type="InterPro" id="IPR011646">
    <property type="entry name" value="KAP_P-loop"/>
</dbReference>
<accession>A0A5C2HK63</accession>
<dbReference type="EMBL" id="CP036246">
    <property type="protein sequence ID" value="QEP41511.1"/>
    <property type="molecule type" value="Genomic_DNA"/>
</dbReference>
<protein>
    <recommendedName>
        <fullName evidence="1">KAP NTPase domain-containing protein</fullName>
    </recommendedName>
</protein>